<sequence length="359" mass="39873">MKFWGRRSTAPAKRTPITGHAWIDPILDAAIAEVTDGHLSAAITVLAEVRDDPETRDLRLDKLTNAIPLGRADDIAELAVEHHDPELALLAGSCYAQEAGAIRGGGWASTVGEERFQLVRATAGKALPFLHGAAEALPDDPIPWAELMSTAVLLGIKREQHDELWGEVHRRCPTLWTANQTRMWLLCEKWNGSHDEMLRFAHQAANEAPAGDPVTAVVAMAIAEFLMYEGREHDAGRDRRRFQREALTKSMSMVEGAADKWLRAEKPHPRAIAAHNNFAVVFGLAGHEQRTLLHLLGMRDRLTGFPWDYFEAEPGDLFHEFVEKYWPADLEVTDPDADPEPVVPPRKPCRGPCPPTAHT</sequence>
<dbReference type="OrthoDB" id="3284019at2"/>
<reference evidence="2 3" key="1">
    <citation type="submission" date="2018-02" db="EMBL/GenBank/DDBJ databases">
        <title>Genomic Encyclopedia of Archaeal and Bacterial Type Strains, Phase II (KMG-II): from individual species to whole genera.</title>
        <authorList>
            <person name="Goeker M."/>
        </authorList>
    </citation>
    <scope>NUCLEOTIDE SEQUENCE [LARGE SCALE GENOMIC DNA]</scope>
    <source>
        <strain evidence="2 3">YU 961-1</strain>
    </source>
</reference>
<proteinExistence type="predicted"/>
<gene>
    <name evidence="2" type="ORF">CLV40_11310</name>
</gene>
<dbReference type="AlphaFoldDB" id="A0A2S6GJX4"/>
<comment type="caution">
    <text evidence="2">The sequence shown here is derived from an EMBL/GenBank/DDBJ whole genome shotgun (WGS) entry which is preliminary data.</text>
</comment>
<evidence type="ECO:0000256" key="1">
    <source>
        <dbReference type="SAM" id="MobiDB-lite"/>
    </source>
</evidence>
<protein>
    <recommendedName>
        <fullName evidence="4">DUF4034 domain-containing protein</fullName>
    </recommendedName>
</protein>
<feature type="region of interest" description="Disordered" evidence="1">
    <location>
        <begin position="333"/>
        <end position="359"/>
    </location>
</feature>
<evidence type="ECO:0000313" key="3">
    <source>
        <dbReference type="Proteomes" id="UP000239203"/>
    </source>
</evidence>
<keyword evidence="3" id="KW-1185">Reference proteome</keyword>
<accession>A0A2S6GJX4</accession>
<dbReference type="Proteomes" id="UP000239203">
    <property type="component" value="Unassembled WGS sequence"/>
</dbReference>
<evidence type="ECO:0008006" key="4">
    <source>
        <dbReference type="Google" id="ProtNLM"/>
    </source>
</evidence>
<feature type="compositionally biased region" description="Pro residues" evidence="1">
    <location>
        <begin position="341"/>
        <end position="359"/>
    </location>
</feature>
<dbReference type="EMBL" id="PTIX01000013">
    <property type="protein sequence ID" value="PPK65527.1"/>
    <property type="molecule type" value="Genomic_DNA"/>
</dbReference>
<organism evidence="2 3">
    <name type="scientific">Actinokineospora auranticolor</name>
    <dbReference type="NCBI Taxonomy" id="155976"/>
    <lineage>
        <taxon>Bacteria</taxon>
        <taxon>Bacillati</taxon>
        <taxon>Actinomycetota</taxon>
        <taxon>Actinomycetes</taxon>
        <taxon>Pseudonocardiales</taxon>
        <taxon>Pseudonocardiaceae</taxon>
        <taxon>Actinokineospora</taxon>
    </lineage>
</organism>
<dbReference type="RefSeq" id="WP_104480971.1">
    <property type="nucleotide sequence ID" value="NZ_CP154825.1"/>
</dbReference>
<name>A0A2S6GJX4_9PSEU</name>
<evidence type="ECO:0000313" key="2">
    <source>
        <dbReference type="EMBL" id="PPK65527.1"/>
    </source>
</evidence>